<proteinExistence type="predicted"/>
<gene>
    <name evidence="7" type="ORF">MNBD_NITROSPINAE02-1168</name>
</gene>
<dbReference type="Gene3D" id="1.10.10.60">
    <property type="entry name" value="Homeodomain-like"/>
    <property type="match status" value="1"/>
</dbReference>
<evidence type="ECO:0000256" key="4">
    <source>
        <dbReference type="ARBA" id="ARBA00023163"/>
    </source>
</evidence>
<dbReference type="PROSITE" id="PS00675">
    <property type="entry name" value="SIGMA54_INTERACT_1"/>
    <property type="match status" value="1"/>
</dbReference>
<dbReference type="InterPro" id="IPR011006">
    <property type="entry name" value="CheY-like_superfamily"/>
</dbReference>
<dbReference type="InterPro" id="IPR025662">
    <property type="entry name" value="Sigma_54_int_dom_ATP-bd_1"/>
</dbReference>
<dbReference type="InterPro" id="IPR009057">
    <property type="entry name" value="Homeodomain-like_sf"/>
</dbReference>
<feature type="domain" description="Sigma-54 factor interaction" evidence="5">
    <location>
        <begin position="149"/>
        <end position="374"/>
    </location>
</feature>
<evidence type="ECO:0000256" key="2">
    <source>
        <dbReference type="ARBA" id="ARBA00022840"/>
    </source>
</evidence>
<dbReference type="CDD" id="cd00009">
    <property type="entry name" value="AAA"/>
    <property type="match status" value="1"/>
</dbReference>
<keyword evidence="2" id="KW-0067">ATP-binding</keyword>
<dbReference type="SMART" id="SM00382">
    <property type="entry name" value="AAA"/>
    <property type="match status" value="1"/>
</dbReference>
<evidence type="ECO:0000259" key="6">
    <source>
        <dbReference type="PROSITE" id="PS50110"/>
    </source>
</evidence>
<dbReference type="Pfam" id="PF02954">
    <property type="entry name" value="HTH_8"/>
    <property type="match status" value="1"/>
</dbReference>
<protein>
    <submittedName>
        <fullName evidence="7">Signal-transduction regulatory protein FlgR</fullName>
    </submittedName>
</protein>
<keyword evidence="4" id="KW-0804">Transcription</keyword>
<dbReference type="InterPro" id="IPR027417">
    <property type="entry name" value="P-loop_NTPase"/>
</dbReference>
<dbReference type="SUPFAM" id="SSF52172">
    <property type="entry name" value="CheY-like"/>
    <property type="match status" value="1"/>
</dbReference>
<accession>A0A3B1D1H0</accession>
<dbReference type="InterPro" id="IPR002078">
    <property type="entry name" value="Sigma_54_int"/>
</dbReference>
<keyword evidence="3" id="KW-0805">Transcription regulation</keyword>
<feature type="domain" description="Response regulatory" evidence="6">
    <location>
        <begin position="10"/>
        <end position="124"/>
    </location>
</feature>
<dbReference type="GO" id="GO:0005524">
    <property type="term" value="F:ATP binding"/>
    <property type="evidence" value="ECO:0007669"/>
    <property type="project" value="UniProtKB-KW"/>
</dbReference>
<dbReference type="InterPro" id="IPR003593">
    <property type="entry name" value="AAA+_ATPase"/>
</dbReference>
<reference evidence="7" key="1">
    <citation type="submission" date="2018-06" db="EMBL/GenBank/DDBJ databases">
        <authorList>
            <person name="Zhirakovskaya E."/>
        </authorList>
    </citation>
    <scope>NUCLEOTIDE SEQUENCE</scope>
</reference>
<dbReference type="Gene3D" id="1.10.8.60">
    <property type="match status" value="1"/>
</dbReference>
<dbReference type="PROSITE" id="PS50110">
    <property type="entry name" value="RESPONSE_REGULATORY"/>
    <property type="match status" value="1"/>
</dbReference>
<dbReference type="GO" id="GO:0043565">
    <property type="term" value="F:sequence-specific DNA binding"/>
    <property type="evidence" value="ECO:0007669"/>
    <property type="project" value="InterPro"/>
</dbReference>
<dbReference type="Gene3D" id="3.40.50.300">
    <property type="entry name" value="P-loop containing nucleotide triphosphate hydrolases"/>
    <property type="match status" value="1"/>
</dbReference>
<dbReference type="SUPFAM" id="SSF46689">
    <property type="entry name" value="Homeodomain-like"/>
    <property type="match status" value="1"/>
</dbReference>
<dbReference type="EMBL" id="UOGE01000106">
    <property type="protein sequence ID" value="VAX25475.1"/>
    <property type="molecule type" value="Genomic_DNA"/>
</dbReference>
<dbReference type="InterPro" id="IPR058031">
    <property type="entry name" value="AAA_lid_NorR"/>
</dbReference>
<dbReference type="Pfam" id="PF00072">
    <property type="entry name" value="Response_reg"/>
    <property type="match status" value="1"/>
</dbReference>
<dbReference type="GO" id="GO:0000160">
    <property type="term" value="P:phosphorelay signal transduction system"/>
    <property type="evidence" value="ECO:0007669"/>
    <property type="project" value="InterPro"/>
</dbReference>
<sequence length="469" mass="52720">MHEEKITAGTILLVDDEPDLLENCARILEEENYKCVTTTKSVEVMGLIKEHSPGVVVTDYKMPVKNGVEVLKDVSSRYPHIPVVMISAYTTIPGVVEAVKTGAFDYLTKPFSSDQLIITVGRALDQFRLRMENIALKTELQNDFFNHYFVGKHPRFLKIVDLIKKVAPTDSNILIFGETGTGKELVAKAIHIHSKRAQEPFIVADCATLTKETLESARVAGDEPGEPTHKSVFEAAEGGTLYLEKIEDLDLSMQARLLRILQDKTLPRSGEWEWVPVDVRVIASTTSDLHAAMSEKKFRETLYYCLNVVNIDIPPLRERREDIGILCDHFLRRKSESDGSPVKIVHHDPLARLMEYKWPGNVRELQSVIETAASLAEDNTLGVESLPRSLLQSNSASRLSFKEAKKKWIEGNEKQYLENLLLSNGGNISKASEEAGIARMSLYRMIRRNNLSKLAVHERSTIKNNPADK</sequence>
<dbReference type="PROSITE" id="PS00676">
    <property type="entry name" value="SIGMA54_INTERACT_2"/>
    <property type="match status" value="1"/>
</dbReference>
<dbReference type="InterPro" id="IPR001789">
    <property type="entry name" value="Sig_transdc_resp-reg_receiver"/>
</dbReference>
<organism evidence="7">
    <name type="scientific">hydrothermal vent metagenome</name>
    <dbReference type="NCBI Taxonomy" id="652676"/>
    <lineage>
        <taxon>unclassified sequences</taxon>
        <taxon>metagenomes</taxon>
        <taxon>ecological metagenomes</taxon>
    </lineage>
</organism>
<evidence type="ECO:0000256" key="1">
    <source>
        <dbReference type="ARBA" id="ARBA00022741"/>
    </source>
</evidence>
<dbReference type="Gene3D" id="3.40.50.2300">
    <property type="match status" value="1"/>
</dbReference>
<dbReference type="SUPFAM" id="SSF52540">
    <property type="entry name" value="P-loop containing nucleoside triphosphate hydrolases"/>
    <property type="match status" value="1"/>
</dbReference>
<evidence type="ECO:0000256" key="3">
    <source>
        <dbReference type="ARBA" id="ARBA00023015"/>
    </source>
</evidence>
<dbReference type="Pfam" id="PF25601">
    <property type="entry name" value="AAA_lid_14"/>
    <property type="match status" value="1"/>
</dbReference>
<name>A0A3B1D1H0_9ZZZZ</name>
<dbReference type="InterPro" id="IPR025943">
    <property type="entry name" value="Sigma_54_int_dom_ATP-bd_2"/>
</dbReference>
<dbReference type="Pfam" id="PF00158">
    <property type="entry name" value="Sigma54_activat"/>
    <property type="match status" value="1"/>
</dbReference>
<dbReference type="PANTHER" id="PTHR32071">
    <property type="entry name" value="TRANSCRIPTIONAL REGULATORY PROTEIN"/>
    <property type="match status" value="1"/>
</dbReference>
<dbReference type="InterPro" id="IPR002197">
    <property type="entry name" value="HTH_Fis"/>
</dbReference>
<dbReference type="SMART" id="SM00448">
    <property type="entry name" value="REC"/>
    <property type="match status" value="1"/>
</dbReference>
<evidence type="ECO:0000313" key="7">
    <source>
        <dbReference type="EMBL" id="VAX25475.1"/>
    </source>
</evidence>
<dbReference type="PROSITE" id="PS50045">
    <property type="entry name" value="SIGMA54_INTERACT_4"/>
    <property type="match status" value="1"/>
</dbReference>
<evidence type="ECO:0000259" key="5">
    <source>
        <dbReference type="PROSITE" id="PS50045"/>
    </source>
</evidence>
<dbReference type="GO" id="GO:0006355">
    <property type="term" value="P:regulation of DNA-templated transcription"/>
    <property type="evidence" value="ECO:0007669"/>
    <property type="project" value="InterPro"/>
</dbReference>
<keyword evidence="1" id="KW-0547">Nucleotide-binding</keyword>
<dbReference type="AlphaFoldDB" id="A0A3B1D1H0"/>